<evidence type="ECO:0000256" key="2">
    <source>
        <dbReference type="ARBA" id="ARBA00023002"/>
    </source>
</evidence>
<dbReference type="PIRSF" id="PIRSF000126">
    <property type="entry name" value="11-beta-HSD1"/>
    <property type="match status" value="1"/>
</dbReference>
<accession>A0A9E7CUS0</accession>
<organism evidence="4 5">
    <name type="scientific">Alicyclobacillus acidoterrestris (strain ATCC 49025 / DSM 3922 / CIP 106132 / NCIMB 13137 / GD3B)</name>
    <dbReference type="NCBI Taxonomy" id="1356854"/>
    <lineage>
        <taxon>Bacteria</taxon>
        <taxon>Bacillati</taxon>
        <taxon>Bacillota</taxon>
        <taxon>Bacilli</taxon>
        <taxon>Bacillales</taxon>
        <taxon>Alicyclobacillaceae</taxon>
        <taxon>Alicyclobacillus</taxon>
    </lineage>
</organism>
<dbReference type="InterPro" id="IPR036291">
    <property type="entry name" value="NAD(P)-bd_dom_sf"/>
</dbReference>
<evidence type="ECO:0000256" key="3">
    <source>
        <dbReference type="RuleBase" id="RU000363"/>
    </source>
</evidence>
<dbReference type="PRINTS" id="PR00081">
    <property type="entry name" value="GDHRDH"/>
</dbReference>
<reference evidence="5" key="1">
    <citation type="journal article" date="2022" name="G3 (Bethesda)">
        <title>Unveiling the complete genome sequence of Alicyclobacillus acidoterrestris DSM 3922T, a taint-producing strain.</title>
        <authorList>
            <person name="Leonardo I.C."/>
            <person name="Barreto Crespo M.T."/>
            <person name="Gaspar F.B."/>
        </authorList>
    </citation>
    <scope>NUCLEOTIDE SEQUENCE [LARGE SCALE GENOMIC DNA]</scope>
    <source>
        <strain evidence="5">DSM 3922</strain>
    </source>
</reference>
<dbReference type="Gene3D" id="3.40.50.720">
    <property type="entry name" value="NAD(P)-binding Rossmann-like Domain"/>
    <property type="match status" value="1"/>
</dbReference>
<dbReference type="RefSeq" id="WP_021296729.1">
    <property type="nucleotide sequence ID" value="NZ_AURB01000134.1"/>
</dbReference>
<dbReference type="STRING" id="1356854.N007_08330"/>
<comment type="similarity">
    <text evidence="1 3">Belongs to the short-chain dehydrogenases/reductases (SDR) family.</text>
</comment>
<evidence type="ECO:0000313" key="5">
    <source>
        <dbReference type="Proteomes" id="UP000829401"/>
    </source>
</evidence>
<dbReference type="GO" id="GO:0016491">
    <property type="term" value="F:oxidoreductase activity"/>
    <property type="evidence" value="ECO:0007669"/>
    <property type="project" value="UniProtKB-KW"/>
</dbReference>
<dbReference type="KEGG" id="aaco:K1I37_11305"/>
<dbReference type="EMBL" id="CP080467">
    <property type="protein sequence ID" value="UNO47318.1"/>
    <property type="molecule type" value="Genomic_DNA"/>
</dbReference>
<evidence type="ECO:0000313" key="4">
    <source>
        <dbReference type="EMBL" id="UNO47318.1"/>
    </source>
</evidence>
<dbReference type="Proteomes" id="UP000829401">
    <property type="component" value="Chromosome"/>
</dbReference>
<dbReference type="OrthoDB" id="9808814at2"/>
<protein>
    <submittedName>
        <fullName evidence="4">SDR family oxidoreductase</fullName>
    </submittedName>
</protein>
<keyword evidence="5" id="KW-1185">Reference proteome</keyword>
<dbReference type="Pfam" id="PF00106">
    <property type="entry name" value="adh_short"/>
    <property type="match status" value="1"/>
</dbReference>
<accession>T0BZ20</accession>
<dbReference type="InterPro" id="IPR002347">
    <property type="entry name" value="SDR_fam"/>
</dbReference>
<dbReference type="PANTHER" id="PTHR44196">
    <property type="entry name" value="DEHYDROGENASE/REDUCTASE SDR FAMILY MEMBER 7B"/>
    <property type="match status" value="1"/>
</dbReference>
<dbReference type="PRINTS" id="PR00080">
    <property type="entry name" value="SDRFAMILY"/>
</dbReference>
<dbReference type="GO" id="GO:0016020">
    <property type="term" value="C:membrane"/>
    <property type="evidence" value="ECO:0007669"/>
    <property type="project" value="TreeGrafter"/>
</dbReference>
<dbReference type="SUPFAM" id="SSF51735">
    <property type="entry name" value="NAD(P)-binding Rossmann-fold domains"/>
    <property type="match status" value="1"/>
</dbReference>
<dbReference type="AlphaFoldDB" id="T0BZ20"/>
<proteinExistence type="inferred from homology"/>
<sequence length="263" mass="28361">MINYRGKVALVTGASGGIGKAYANALAAKGCHVILVARSKDKLEALAQHLSESYAIQAFVIASDLSKMGSAKAVAQEVSALGLSVDILINNAGFGTYGHFHEIASEREQEEIMLNVASLVDMTHLFLPHMLEKQEGIVVNVASLAAFQPAPYLAVYSATKAFVLSFTEALWAEYRHDGVRFLALCPGATQTNFFDVAGSYAAAGGTAFSTPEKVVQAGFRGIERGQSYIVEGSKNYFAAQLHRLIPRKTVVRLMERIMRAKQS</sequence>
<evidence type="ECO:0000256" key="1">
    <source>
        <dbReference type="ARBA" id="ARBA00006484"/>
    </source>
</evidence>
<keyword evidence="2" id="KW-0560">Oxidoreductase</keyword>
<name>T0BZ20_ALIAG</name>
<dbReference type="eggNOG" id="COG0300">
    <property type="taxonomic scope" value="Bacteria"/>
</dbReference>
<dbReference type="PANTHER" id="PTHR44196:SF2">
    <property type="entry name" value="SHORT-CHAIN DEHYDROGENASE-RELATED"/>
    <property type="match status" value="1"/>
</dbReference>
<gene>
    <name evidence="4" type="ORF">K1I37_11305</name>
</gene>